<organism evidence="1 2">
    <name type="scientific">Streptomyces uncialis</name>
    <dbReference type="NCBI Taxonomy" id="1048205"/>
    <lineage>
        <taxon>Bacteria</taxon>
        <taxon>Bacillati</taxon>
        <taxon>Actinomycetota</taxon>
        <taxon>Actinomycetes</taxon>
        <taxon>Kitasatosporales</taxon>
        <taxon>Streptomycetaceae</taxon>
        <taxon>Streptomyces</taxon>
    </lineage>
</organism>
<reference evidence="1 2" key="1">
    <citation type="submission" date="2015-06" db="EMBL/GenBank/DDBJ databases">
        <title>Cloning and characterization of the uncialamcin biosynthetic gene cluster.</title>
        <authorList>
            <person name="Yan X."/>
            <person name="Huang T."/>
            <person name="Ge H."/>
            <person name="Shen B."/>
        </authorList>
    </citation>
    <scope>NUCLEOTIDE SEQUENCE [LARGE SCALE GENOMIC DNA]</scope>
    <source>
        <strain evidence="1 2">DCA2648</strain>
    </source>
</reference>
<comment type="caution">
    <text evidence="1">The sequence shown here is derived from an EMBL/GenBank/DDBJ whole genome shotgun (WGS) entry which is preliminary data.</text>
</comment>
<keyword evidence="2" id="KW-1185">Reference proteome</keyword>
<accession>A0A1Q4V193</accession>
<dbReference type="STRING" id="1048205.AB852_28605"/>
<sequence length="75" mass="7849">MAAPVVVYPPSATGGRRVRAGDEILGLAYSLRDLTEFLRRAGLEDISPDEVAASTMIEWRGGGPDAWGLHGAGPA</sequence>
<evidence type="ECO:0000313" key="2">
    <source>
        <dbReference type="Proteomes" id="UP000186455"/>
    </source>
</evidence>
<dbReference type="Proteomes" id="UP000186455">
    <property type="component" value="Unassembled WGS sequence"/>
</dbReference>
<dbReference type="EMBL" id="LFBV01000009">
    <property type="protein sequence ID" value="OKH91519.1"/>
    <property type="molecule type" value="Genomic_DNA"/>
</dbReference>
<name>A0A1Q4V193_9ACTN</name>
<protein>
    <submittedName>
        <fullName evidence="1">Uncharacterized protein</fullName>
    </submittedName>
</protein>
<proteinExistence type="predicted"/>
<gene>
    <name evidence="1" type="ORF">AB852_28605</name>
</gene>
<evidence type="ECO:0000313" key="1">
    <source>
        <dbReference type="EMBL" id="OKH91519.1"/>
    </source>
</evidence>
<dbReference type="RefSeq" id="WP_073793206.1">
    <property type="nucleotide sequence ID" value="NZ_LFBV01000009.1"/>
</dbReference>
<dbReference type="AlphaFoldDB" id="A0A1Q4V193"/>